<accession>A0A414NYG3</accession>
<gene>
    <name evidence="8" type="ORF">DW674_02205</name>
</gene>
<dbReference type="EMBL" id="QRHE01000002">
    <property type="protein sequence ID" value="RHF52749.1"/>
    <property type="molecule type" value="Genomic_DNA"/>
</dbReference>
<dbReference type="Proteomes" id="UP000283442">
    <property type="component" value="Unassembled WGS sequence"/>
</dbReference>
<dbReference type="AlphaFoldDB" id="A0A414NYG3"/>
<sequence>MGGSAMIDILLVDDQKILLEGLRKIFEPAPDIAVCATCALAELAEEACLRYRPDLVLMDICMESRTSGIRICRRLKERFPEIRVVMMTGMSELAFVGWAKDAGADSFIYKEASGEAFLDCIRRTMAGEHVFPVIRGRDTFGAAEASLTERELEILQLICQSLSREEIAARLGIAKRTVNFHITNMLEKTGHKSIVGLAVEAAEKGLTSMGTQNECERDDTAMP</sequence>
<evidence type="ECO:0000259" key="6">
    <source>
        <dbReference type="PROSITE" id="PS50043"/>
    </source>
</evidence>
<dbReference type="InterPro" id="IPR058245">
    <property type="entry name" value="NreC/VraR/RcsB-like_REC"/>
</dbReference>
<dbReference type="SMART" id="SM00448">
    <property type="entry name" value="REC"/>
    <property type="match status" value="1"/>
</dbReference>
<keyword evidence="1 5" id="KW-0597">Phosphoprotein</keyword>
<dbReference type="OrthoDB" id="9780153at2"/>
<dbReference type="Pfam" id="PF00196">
    <property type="entry name" value="GerE"/>
    <property type="match status" value="1"/>
</dbReference>
<dbReference type="Gene3D" id="3.40.50.2300">
    <property type="match status" value="1"/>
</dbReference>
<dbReference type="SMART" id="SM00421">
    <property type="entry name" value="HTH_LUXR"/>
    <property type="match status" value="1"/>
</dbReference>
<evidence type="ECO:0000313" key="8">
    <source>
        <dbReference type="EMBL" id="RHF52749.1"/>
    </source>
</evidence>
<dbReference type="PROSITE" id="PS50043">
    <property type="entry name" value="HTH_LUXR_2"/>
    <property type="match status" value="1"/>
</dbReference>
<dbReference type="InterPro" id="IPR039420">
    <property type="entry name" value="WalR-like"/>
</dbReference>
<dbReference type="InterPro" id="IPR016032">
    <property type="entry name" value="Sig_transdc_resp-reg_C-effctor"/>
</dbReference>
<keyword evidence="3 8" id="KW-0238">DNA-binding</keyword>
<protein>
    <submittedName>
        <fullName evidence="8">DNA-binding response regulator</fullName>
    </submittedName>
</protein>
<dbReference type="GO" id="GO:0000160">
    <property type="term" value="P:phosphorelay signal transduction system"/>
    <property type="evidence" value="ECO:0007669"/>
    <property type="project" value="InterPro"/>
</dbReference>
<dbReference type="SUPFAM" id="SSF46894">
    <property type="entry name" value="C-terminal effector domain of the bipartite response regulators"/>
    <property type="match status" value="1"/>
</dbReference>
<dbReference type="GO" id="GO:0003677">
    <property type="term" value="F:DNA binding"/>
    <property type="evidence" value="ECO:0007669"/>
    <property type="project" value="UniProtKB-KW"/>
</dbReference>
<evidence type="ECO:0000256" key="4">
    <source>
        <dbReference type="ARBA" id="ARBA00023163"/>
    </source>
</evidence>
<feature type="domain" description="HTH luxR-type" evidence="6">
    <location>
        <begin position="140"/>
        <end position="205"/>
    </location>
</feature>
<dbReference type="PROSITE" id="PS50110">
    <property type="entry name" value="RESPONSE_REGULATORY"/>
    <property type="match status" value="1"/>
</dbReference>
<feature type="modified residue" description="4-aspartylphosphate" evidence="5">
    <location>
        <position position="59"/>
    </location>
</feature>
<evidence type="ECO:0000256" key="3">
    <source>
        <dbReference type="ARBA" id="ARBA00023125"/>
    </source>
</evidence>
<proteinExistence type="predicted"/>
<dbReference type="InterPro" id="IPR001789">
    <property type="entry name" value="Sig_transdc_resp-reg_receiver"/>
</dbReference>
<evidence type="ECO:0000259" key="7">
    <source>
        <dbReference type="PROSITE" id="PS50110"/>
    </source>
</evidence>
<dbReference type="CDD" id="cd06170">
    <property type="entry name" value="LuxR_C_like"/>
    <property type="match status" value="1"/>
</dbReference>
<dbReference type="PRINTS" id="PR00038">
    <property type="entry name" value="HTHLUXR"/>
</dbReference>
<organism evidence="8 9">
    <name type="scientific">Mitsuokella multacida</name>
    <dbReference type="NCBI Taxonomy" id="52226"/>
    <lineage>
        <taxon>Bacteria</taxon>
        <taxon>Bacillati</taxon>
        <taxon>Bacillota</taxon>
        <taxon>Negativicutes</taxon>
        <taxon>Selenomonadales</taxon>
        <taxon>Selenomonadaceae</taxon>
        <taxon>Mitsuokella</taxon>
    </lineage>
</organism>
<dbReference type="PANTHER" id="PTHR43214">
    <property type="entry name" value="TWO-COMPONENT RESPONSE REGULATOR"/>
    <property type="match status" value="1"/>
</dbReference>
<reference evidence="8 9" key="1">
    <citation type="submission" date="2018-08" db="EMBL/GenBank/DDBJ databases">
        <title>A genome reference for cultivated species of the human gut microbiota.</title>
        <authorList>
            <person name="Zou Y."/>
            <person name="Xue W."/>
            <person name="Luo G."/>
        </authorList>
    </citation>
    <scope>NUCLEOTIDE SEQUENCE [LARGE SCALE GENOMIC DNA]</scope>
    <source>
        <strain evidence="8 9">AM25-21AC</strain>
    </source>
</reference>
<dbReference type="SUPFAM" id="SSF52172">
    <property type="entry name" value="CheY-like"/>
    <property type="match status" value="1"/>
</dbReference>
<dbReference type="InterPro" id="IPR036388">
    <property type="entry name" value="WH-like_DNA-bd_sf"/>
</dbReference>
<dbReference type="Pfam" id="PF00072">
    <property type="entry name" value="Response_reg"/>
    <property type="match status" value="1"/>
</dbReference>
<evidence type="ECO:0000256" key="5">
    <source>
        <dbReference type="PROSITE-ProRule" id="PRU00169"/>
    </source>
</evidence>
<name>A0A414NYG3_9FIRM</name>
<dbReference type="InterPro" id="IPR000792">
    <property type="entry name" value="Tscrpt_reg_LuxR_C"/>
</dbReference>
<dbReference type="Gene3D" id="1.10.10.10">
    <property type="entry name" value="Winged helix-like DNA-binding domain superfamily/Winged helix DNA-binding domain"/>
    <property type="match status" value="1"/>
</dbReference>
<keyword evidence="4" id="KW-0804">Transcription</keyword>
<dbReference type="InterPro" id="IPR011006">
    <property type="entry name" value="CheY-like_superfamily"/>
</dbReference>
<comment type="caution">
    <text evidence="8">The sequence shown here is derived from an EMBL/GenBank/DDBJ whole genome shotgun (WGS) entry which is preliminary data.</text>
</comment>
<dbReference type="GO" id="GO:0006355">
    <property type="term" value="P:regulation of DNA-templated transcription"/>
    <property type="evidence" value="ECO:0007669"/>
    <property type="project" value="InterPro"/>
</dbReference>
<evidence type="ECO:0000256" key="2">
    <source>
        <dbReference type="ARBA" id="ARBA00023015"/>
    </source>
</evidence>
<evidence type="ECO:0000313" key="9">
    <source>
        <dbReference type="Proteomes" id="UP000283442"/>
    </source>
</evidence>
<keyword evidence="2" id="KW-0805">Transcription regulation</keyword>
<feature type="domain" description="Response regulatory" evidence="7">
    <location>
        <begin position="8"/>
        <end position="125"/>
    </location>
</feature>
<evidence type="ECO:0000256" key="1">
    <source>
        <dbReference type="ARBA" id="ARBA00022553"/>
    </source>
</evidence>
<dbReference type="CDD" id="cd17535">
    <property type="entry name" value="REC_NarL-like"/>
    <property type="match status" value="1"/>
</dbReference>